<dbReference type="PANTHER" id="PTHR34094">
    <property type="match status" value="1"/>
</dbReference>
<dbReference type="AlphaFoldDB" id="A0A6N8FE30"/>
<comment type="caution">
    <text evidence="2">The sequence shown here is derived from an EMBL/GenBank/DDBJ whole genome shotgun (WGS) entry which is preliminary data.</text>
</comment>
<feature type="domain" description="DUF4097" evidence="1">
    <location>
        <begin position="198"/>
        <end position="358"/>
    </location>
</feature>
<dbReference type="Pfam" id="PF13349">
    <property type="entry name" value="DUF4097"/>
    <property type="match status" value="1"/>
</dbReference>
<evidence type="ECO:0000313" key="3">
    <source>
        <dbReference type="Proteomes" id="UP000469125"/>
    </source>
</evidence>
<proteinExistence type="predicted"/>
<dbReference type="EMBL" id="WOCA01000003">
    <property type="protein sequence ID" value="MUK87783.1"/>
    <property type="molecule type" value="Genomic_DNA"/>
</dbReference>
<gene>
    <name evidence="2" type="ORF">GMD78_05120</name>
</gene>
<sequence length="362" mass="39083">MGNAIMKNSEESLISRIWKSVRRAVGYKEVVQKESINVRTLNELAITTSSIKIEILTHDEPRIDMILDTYESGPILSINQRSDSVEIKAQKIGGTSISFFRTIPPCHLKVIVPNDIANLWRLRTASAKVTVSNLVADTIHMGTNSGSIQVKDIKANQVDVKASSGRIKATNFTVDKFRFSASSGVVAIDTVYGDVQGGANSGSITLKNIHGDKLDVKASSGSIRLQEVYVDHASARASSGNVALVRCRIKNLETYISSGNLKIDQCLGNVKGTSTSGNVNLTLTNGNSIDFKAHSGNITVHADSKQLNTALDIQSRSGQIITNIPIKFDHKSNRGMSGSIGKGENQIHLQTNSGNIRLQEIG</sequence>
<name>A0A6N8FE30_9BACI</name>
<reference evidence="2 3" key="1">
    <citation type="submission" date="2019-11" db="EMBL/GenBank/DDBJ databases">
        <authorList>
            <person name="Li X."/>
        </authorList>
    </citation>
    <scope>NUCLEOTIDE SEQUENCE [LARGE SCALE GENOMIC DNA]</scope>
    <source>
        <strain evidence="2 3">L9</strain>
    </source>
</reference>
<accession>A0A6N8FE30</accession>
<evidence type="ECO:0000313" key="2">
    <source>
        <dbReference type="EMBL" id="MUK87783.1"/>
    </source>
</evidence>
<protein>
    <submittedName>
        <fullName evidence="2">DUF4097 family beta strand repeat protein</fullName>
    </submittedName>
</protein>
<dbReference type="InterPro" id="IPR025164">
    <property type="entry name" value="Toastrack_DUF4097"/>
</dbReference>
<organism evidence="2 3">
    <name type="scientific">Ornithinibacillus caprae</name>
    <dbReference type="NCBI Taxonomy" id="2678566"/>
    <lineage>
        <taxon>Bacteria</taxon>
        <taxon>Bacillati</taxon>
        <taxon>Bacillota</taxon>
        <taxon>Bacilli</taxon>
        <taxon>Bacillales</taxon>
        <taxon>Bacillaceae</taxon>
        <taxon>Ornithinibacillus</taxon>
    </lineage>
</organism>
<dbReference type="Proteomes" id="UP000469125">
    <property type="component" value="Unassembled WGS sequence"/>
</dbReference>
<dbReference type="PANTHER" id="PTHR34094:SF1">
    <property type="entry name" value="PROTEIN FAM185A"/>
    <property type="match status" value="1"/>
</dbReference>
<keyword evidence="3" id="KW-1185">Reference proteome</keyword>
<evidence type="ECO:0000259" key="1">
    <source>
        <dbReference type="Pfam" id="PF13349"/>
    </source>
</evidence>